<organism evidence="3 4">
    <name type="scientific">Aeoliella straminimaris</name>
    <dbReference type="NCBI Taxonomy" id="2954799"/>
    <lineage>
        <taxon>Bacteria</taxon>
        <taxon>Pseudomonadati</taxon>
        <taxon>Planctomycetota</taxon>
        <taxon>Planctomycetia</taxon>
        <taxon>Pirellulales</taxon>
        <taxon>Lacipirellulaceae</taxon>
        <taxon>Aeoliella</taxon>
    </lineage>
</organism>
<protein>
    <submittedName>
        <fullName evidence="3">Helix-turn-helix domain-containing protein</fullName>
    </submittedName>
</protein>
<dbReference type="Pfam" id="PF12728">
    <property type="entry name" value="HTH_17"/>
    <property type="match status" value="1"/>
</dbReference>
<dbReference type="InterPro" id="IPR041657">
    <property type="entry name" value="HTH_17"/>
</dbReference>
<sequence length="76" mass="8348">MSPRYQGQDASNAAGEANQLLTPHEAAQALRISARKLWELKDTGEISHVRIGRLVRYPAASIRKFISERATAGTKS</sequence>
<dbReference type="RefSeq" id="WP_252856059.1">
    <property type="nucleotide sequence ID" value="NZ_JAMXLR010000092.1"/>
</dbReference>
<comment type="caution">
    <text evidence="3">The sequence shown here is derived from an EMBL/GenBank/DDBJ whole genome shotgun (WGS) entry which is preliminary data.</text>
</comment>
<dbReference type="SUPFAM" id="SSF46955">
    <property type="entry name" value="Putative DNA-binding domain"/>
    <property type="match status" value="1"/>
</dbReference>
<dbReference type="InterPro" id="IPR010093">
    <property type="entry name" value="SinI_DNA-bd"/>
</dbReference>
<proteinExistence type="predicted"/>
<evidence type="ECO:0000313" key="4">
    <source>
        <dbReference type="Proteomes" id="UP001155241"/>
    </source>
</evidence>
<keyword evidence="4" id="KW-1185">Reference proteome</keyword>
<evidence type="ECO:0000259" key="2">
    <source>
        <dbReference type="Pfam" id="PF12728"/>
    </source>
</evidence>
<accession>A0A9X2JJS0</accession>
<gene>
    <name evidence="3" type="ORF">NG895_28955</name>
</gene>
<dbReference type="NCBIfam" id="TIGR01764">
    <property type="entry name" value="excise"/>
    <property type="match status" value="1"/>
</dbReference>
<dbReference type="GO" id="GO:0003677">
    <property type="term" value="F:DNA binding"/>
    <property type="evidence" value="ECO:0007669"/>
    <property type="project" value="InterPro"/>
</dbReference>
<name>A0A9X2JJS0_9BACT</name>
<evidence type="ECO:0000313" key="3">
    <source>
        <dbReference type="EMBL" id="MCO6047952.1"/>
    </source>
</evidence>
<dbReference type="EMBL" id="JAMXLR010000092">
    <property type="protein sequence ID" value="MCO6047952.1"/>
    <property type="molecule type" value="Genomic_DNA"/>
</dbReference>
<dbReference type="AlphaFoldDB" id="A0A9X2JJS0"/>
<feature type="domain" description="Helix-turn-helix" evidence="2">
    <location>
        <begin position="20"/>
        <end position="69"/>
    </location>
</feature>
<dbReference type="InterPro" id="IPR009061">
    <property type="entry name" value="DNA-bd_dom_put_sf"/>
</dbReference>
<evidence type="ECO:0000256" key="1">
    <source>
        <dbReference type="SAM" id="MobiDB-lite"/>
    </source>
</evidence>
<dbReference type="Proteomes" id="UP001155241">
    <property type="component" value="Unassembled WGS sequence"/>
</dbReference>
<feature type="region of interest" description="Disordered" evidence="1">
    <location>
        <begin position="1"/>
        <end position="20"/>
    </location>
</feature>
<reference evidence="3" key="1">
    <citation type="submission" date="2022-06" db="EMBL/GenBank/DDBJ databases">
        <title>Aeoliella straminimaris, a novel planctomycete from sediments.</title>
        <authorList>
            <person name="Vitorino I.R."/>
            <person name="Lage O.M."/>
        </authorList>
    </citation>
    <scope>NUCLEOTIDE SEQUENCE</scope>
    <source>
        <strain evidence="3">ICT_H6.2</strain>
    </source>
</reference>